<dbReference type="AlphaFoldDB" id="A0A2C9VY93"/>
<dbReference type="EMBL" id="CM004391">
    <property type="protein sequence ID" value="OAY50801.1"/>
    <property type="molecule type" value="Genomic_DNA"/>
</dbReference>
<name>A0A2C9VY93_MANES</name>
<dbReference type="PANTHER" id="PTHR37610:SF40">
    <property type="entry name" value="OS01G0909600 PROTEIN"/>
    <property type="match status" value="1"/>
</dbReference>
<gene>
    <name evidence="3" type="ORF">MANES_05G163600</name>
</gene>
<dbReference type="Pfam" id="PF14244">
    <property type="entry name" value="Retrotran_gag_3"/>
    <property type="match status" value="1"/>
</dbReference>
<keyword evidence="1" id="KW-0732">Signal</keyword>
<sequence>MSLVIILLTGGNCMSLVTIPLTGENYFTRSCSMLIALRAKDKLGFVNGTYKKPKDDAPEYEKRLKVDNMITAWILSSIFKEKVEAFLYVTSSKTTFMHISKPYVQIMVLNSLTISVSNYSIKRAYCIRGSAFTPSTKQGG</sequence>
<feature type="domain" description="Retrotransposon Copia-like N-terminal" evidence="2">
    <location>
        <begin position="14"/>
        <end position="54"/>
    </location>
</feature>
<protein>
    <recommendedName>
        <fullName evidence="2">Retrotransposon Copia-like N-terminal domain-containing protein</fullName>
    </recommendedName>
</protein>
<reference evidence="3" key="1">
    <citation type="submission" date="2016-02" db="EMBL/GenBank/DDBJ databases">
        <title>WGS assembly of Manihot esculenta.</title>
        <authorList>
            <person name="Bredeson J.V."/>
            <person name="Prochnik S.E."/>
            <person name="Lyons J.B."/>
            <person name="Schmutz J."/>
            <person name="Grimwood J."/>
            <person name="Vrebalov J."/>
            <person name="Bart R.S."/>
            <person name="Amuge T."/>
            <person name="Ferguson M.E."/>
            <person name="Green R."/>
            <person name="Putnam N."/>
            <person name="Stites J."/>
            <person name="Rounsley S."/>
            <person name="Rokhsar D.S."/>
        </authorList>
    </citation>
    <scope>NUCLEOTIDE SEQUENCE [LARGE SCALE GENOMIC DNA]</scope>
    <source>
        <tissue evidence="3">Leaf</tissue>
    </source>
</reference>
<evidence type="ECO:0000256" key="1">
    <source>
        <dbReference type="SAM" id="SignalP"/>
    </source>
</evidence>
<feature type="chain" id="PRO_5012632548" description="Retrotransposon Copia-like N-terminal domain-containing protein" evidence="1">
    <location>
        <begin position="16"/>
        <end position="140"/>
    </location>
</feature>
<feature type="signal peptide" evidence="1">
    <location>
        <begin position="1"/>
        <end position="15"/>
    </location>
</feature>
<dbReference type="InterPro" id="IPR029472">
    <property type="entry name" value="Copia-like_N"/>
</dbReference>
<evidence type="ECO:0000259" key="2">
    <source>
        <dbReference type="Pfam" id="PF14244"/>
    </source>
</evidence>
<evidence type="ECO:0000313" key="3">
    <source>
        <dbReference type="EMBL" id="OAY50801.1"/>
    </source>
</evidence>
<organism evidence="3">
    <name type="scientific">Manihot esculenta</name>
    <name type="common">Cassava</name>
    <name type="synonym">Jatropha manihot</name>
    <dbReference type="NCBI Taxonomy" id="3983"/>
    <lineage>
        <taxon>Eukaryota</taxon>
        <taxon>Viridiplantae</taxon>
        <taxon>Streptophyta</taxon>
        <taxon>Embryophyta</taxon>
        <taxon>Tracheophyta</taxon>
        <taxon>Spermatophyta</taxon>
        <taxon>Magnoliopsida</taxon>
        <taxon>eudicotyledons</taxon>
        <taxon>Gunneridae</taxon>
        <taxon>Pentapetalae</taxon>
        <taxon>rosids</taxon>
        <taxon>fabids</taxon>
        <taxon>Malpighiales</taxon>
        <taxon>Euphorbiaceae</taxon>
        <taxon>Crotonoideae</taxon>
        <taxon>Manihoteae</taxon>
        <taxon>Manihot</taxon>
    </lineage>
</organism>
<accession>A0A2C9VY93</accession>
<proteinExistence type="predicted"/>
<dbReference type="PANTHER" id="PTHR37610">
    <property type="entry name" value="CCHC-TYPE DOMAIN-CONTAINING PROTEIN"/>
    <property type="match status" value="1"/>
</dbReference>